<evidence type="ECO:0000256" key="1">
    <source>
        <dbReference type="ARBA" id="ARBA00012417"/>
    </source>
</evidence>
<keyword evidence="5" id="KW-0238">DNA-binding</keyword>
<dbReference type="GO" id="GO:0006261">
    <property type="term" value="P:DNA-templated DNA replication"/>
    <property type="evidence" value="ECO:0007669"/>
    <property type="project" value="TreeGrafter"/>
</dbReference>
<feature type="domain" description="DNA-directed DNA polymerase family B multifunctional" evidence="7">
    <location>
        <begin position="389"/>
        <end position="667"/>
    </location>
</feature>
<dbReference type="InterPro" id="IPR023211">
    <property type="entry name" value="DNA_pol_palm_dom_sf"/>
</dbReference>
<dbReference type="InterPro" id="IPR012337">
    <property type="entry name" value="RNaseH-like_sf"/>
</dbReference>
<accession>A0A7C3IWE0</accession>
<dbReference type="InterPro" id="IPR042087">
    <property type="entry name" value="DNA_pol_B_thumb"/>
</dbReference>
<evidence type="ECO:0000256" key="5">
    <source>
        <dbReference type="ARBA" id="ARBA00023125"/>
    </source>
</evidence>
<sequence length="722" mass="79549">MGRVAGWLFDAYVQGGEAVIWIKAEDGRAIRLRDSYSPFFHVEPRGPAAEDEIMYRLAECPDVKAVRIEAKKTSLVDPKPKRLVRVEACGTGPFRGLVKALERHPMVAAVYNASLRHIQQYLFTRLKVEPTSRVSADFDGEWLSKVERIDDSGAIEPPPFTVLRFTVKYDCTGRGRAIKGIRASFGGEEEAFTGSTGGAAEAFMAYLREKDPDLLVSPKCDGVAYPLLKEALEKDGCAFLPGRCEDREQIRRQGSAAGRVFLGGTAYGFSLDDRGVAGLAERARFSFLPMGLATRWLSNRSIDSRNCFELIQRGYAIPRQEYFEEVRALSELAERDRGGIIMTPEAGRLHENVAALDFDSQYPNIILKDGISYEGGRGAASDEEGAFKLIPAVIGPWLARRMALKRLKRALPEGSAARAYCEQRVDALKMILVTQYGIAGCCRNRFGNVVAFEEINRRSREAMIRAKRVAEGRGFRILYGNVDALFVSRDGAGRCDYEGLAAEIASVTGLPMSLDKHFRLIAFLPLKGDGSSSAINRYFGITFDGKIEARGIEMRRGDVPEFVRSFQEGLIARVLGHGGAREAFSSGVDDGIAFVKEALREVRSGEVPADRLVIRKRMRKGIGEYAASVPQRAAAVQLMRGGAEVEVGDEVPFVYVDRGHPNPSCRVAVPSRFASDYDREAYAKMVIEAASSVFSGIGIRLGERLEGPPITLDAWIGRISEH</sequence>
<keyword evidence="4" id="KW-0239">DNA-directed DNA polymerase</keyword>
<gene>
    <name evidence="8" type="ORF">ENS19_00225</name>
</gene>
<dbReference type="PANTHER" id="PTHR10322:SF23">
    <property type="entry name" value="DNA POLYMERASE DELTA CATALYTIC SUBUNIT"/>
    <property type="match status" value="1"/>
</dbReference>
<dbReference type="GO" id="GO:0003677">
    <property type="term" value="F:DNA binding"/>
    <property type="evidence" value="ECO:0007669"/>
    <property type="project" value="UniProtKB-KW"/>
</dbReference>
<dbReference type="Gene3D" id="3.90.1600.10">
    <property type="entry name" value="Palm domain of DNA polymerase"/>
    <property type="match status" value="1"/>
</dbReference>
<keyword evidence="2" id="KW-0808">Transferase</keyword>
<dbReference type="Gene3D" id="1.10.287.690">
    <property type="entry name" value="Helix hairpin bin"/>
    <property type="match status" value="1"/>
</dbReference>
<dbReference type="AlphaFoldDB" id="A0A7C3IWE0"/>
<dbReference type="EMBL" id="DSTX01000001">
    <property type="protein sequence ID" value="HFK19694.1"/>
    <property type="molecule type" value="Genomic_DNA"/>
</dbReference>
<dbReference type="EC" id="2.7.7.7" evidence="1"/>
<evidence type="ECO:0000256" key="2">
    <source>
        <dbReference type="ARBA" id="ARBA00022679"/>
    </source>
</evidence>
<protein>
    <recommendedName>
        <fullName evidence="1">DNA-directed DNA polymerase</fullName>
        <ecNumber evidence="1">2.7.7.7</ecNumber>
    </recommendedName>
</protein>
<dbReference type="SUPFAM" id="SSF56672">
    <property type="entry name" value="DNA/RNA polymerases"/>
    <property type="match status" value="1"/>
</dbReference>
<dbReference type="SUPFAM" id="SSF53098">
    <property type="entry name" value="Ribonuclease H-like"/>
    <property type="match status" value="1"/>
</dbReference>
<dbReference type="GO" id="GO:0003887">
    <property type="term" value="F:DNA-directed DNA polymerase activity"/>
    <property type="evidence" value="ECO:0007669"/>
    <property type="project" value="UniProtKB-KW"/>
</dbReference>
<dbReference type="GO" id="GO:0000166">
    <property type="term" value="F:nucleotide binding"/>
    <property type="evidence" value="ECO:0007669"/>
    <property type="project" value="InterPro"/>
</dbReference>
<evidence type="ECO:0000256" key="6">
    <source>
        <dbReference type="ARBA" id="ARBA00049244"/>
    </source>
</evidence>
<evidence type="ECO:0000313" key="8">
    <source>
        <dbReference type="EMBL" id="HFK19694.1"/>
    </source>
</evidence>
<dbReference type="Pfam" id="PF00136">
    <property type="entry name" value="DNA_pol_B"/>
    <property type="match status" value="1"/>
</dbReference>
<comment type="catalytic activity">
    <reaction evidence="6">
        <text>DNA(n) + a 2'-deoxyribonucleoside 5'-triphosphate = DNA(n+1) + diphosphate</text>
        <dbReference type="Rhea" id="RHEA:22508"/>
        <dbReference type="Rhea" id="RHEA-COMP:17339"/>
        <dbReference type="Rhea" id="RHEA-COMP:17340"/>
        <dbReference type="ChEBI" id="CHEBI:33019"/>
        <dbReference type="ChEBI" id="CHEBI:61560"/>
        <dbReference type="ChEBI" id="CHEBI:173112"/>
        <dbReference type="EC" id="2.7.7.7"/>
    </reaction>
</comment>
<organism evidence="8">
    <name type="scientific">Candidatus Methanomethylicus mesodigestus</name>
    <dbReference type="NCBI Taxonomy" id="1867258"/>
    <lineage>
        <taxon>Archaea</taxon>
        <taxon>Thermoproteota</taxon>
        <taxon>Methanosuratincolia</taxon>
        <taxon>Candidatus Methanomethylicales</taxon>
        <taxon>Candidatus Methanomethylicaceae</taxon>
        <taxon>Candidatus Methanomethylicus</taxon>
    </lineage>
</organism>
<evidence type="ECO:0000259" key="7">
    <source>
        <dbReference type="Pfam" id="PF00136"/>
    </source>
</evidence>
<name>A0A7C3IWE0_9CREN</name>
<dbReference type="Gene3D" id="1.10.132.60">
    <property type="entry name" value="DNA polymerase family B, C-terminal domain"/>
    <property type="match status" value="1"/>
</dbReference>
<reference evidence="8" key="1">
    <citation type="journal article" date="2020" name="mSystems">
        <title>Genome- and Community-Level Interaction Insights into Carbon Utilization and Element Cycling Functions of Hydrothermarchaeota in Hydrothermal Sediment.</title>
        <authorList>
            <person name="Zhou Z."/>
            <person name="Liu Y."/>
            <person name="Xu W."/>
            <person name="Pan J."/>
            <person name="Luo Z.H."/>
            <person name="Li M."/>
        </authorList>
    </citation>
    <scope>NUCLEOTIDE SEQUENCE [LARGE SCALE GENOMIC DNA]</scope>
    <source>
        <strain evidence="8">SpSt-468</strain>
    </source>
</reference>
<keyword evidence="3" id="KW-0548">Nucleotidyltransferase</keyword>
<dbReference type="InterPro" id="IPR050240">
    <property type="entry name" value="DNA_pol_type-B"/>
</dbReference>
<dbReference type="InterPro" id="IPR043502">
    <property type="entry name" value="DNA/RNA_pol_sf"/>
</dbReference>
<evidence type="ECO:0000256" key="3">
    <source>
        <dbReference type="ARBA" id="ARBA00022695"/>
    </source>
</evidence>
<evidence type="ECO:0000256" key="4">
    <source>
        <dbReference type="ARBA" id="ARBA00022932"/>
    </source>
</evidence>
<dbReference type="PANTHER" id="PTHR10322">
    <property type="entry name" value="DNA POLYMERASE CATALYTIC SUBUNIT"/>
    <property type="match status" value="1"/>
</dbReference>
<proteinExistence type="predicted"/>
<dbReference type="InterPro" id="IPR006134">
    <property type="entry name" value="DNA-dir_DNA_pol_B_multi_dom"/>
</dbReference>
<comment type="caution">
    <text evidence="8">The sequence shown here is derived from an EMBL/GenBank/DDBJ whole genome shotgun (WGS) entry which is preliminary data.</text>
</comment>